<evidence type="ECO:0000256" key="2">
    <source>
        <dbReference type="ARBA" id="ARBA00022723"/>
    </source>
</evidence>
<feature type="domain" description="C2H2-type" evidence="10">
    <location>
        <begin position="305"/>
        <end position="334"/>
    </location>
</feature>
<feature type="domain" description="C2H2-type" evidence="10">
    <location>
        <begin position="187"/>
        <end position="210"/>
    </location>
</feature>
<dbReference type="HOGENOM" id="CLU_002678_44_0_1"/>
<dbReference type="PANTHER" id="PTHR24390">
    <property type="entry name" value="ZINC FINGER PROTEIN"/>
    <property type="match status" value="1"/>
</dbReference>
<dbReference type="PROSITE" id="PS50157">
    <property type="entry name" value="ZINC_FINGER_C2H2_2"/>
    <property type="match status" value="11"/>
</dbReference>
<evidence type="ECO:0000256" key="6">
    <source>
        <dbReference type="ARBA" id="ARBA00023125"/>
    </source>
</evidence>
<keyword evidence="7" id="KW-0539">Nucleus</keyword>
<comment type="subcellular location">
    <subcellularLocation>
        <location evidence="1">Nucleus</location>
    </subcellularLocation>
</comment>
<dbReference type="STRING" id="283909.R7UPY8"/>
<evidence type="ECO:0000256" key="5">
    <source>
        <dbReference type="ARBA" id="ARBA00022833"/>
    </source>
</evidence>
<evidence type="ECO:0000313" key="11">
    <source>
        <dbReference type="EMBL" id="ELU08265.1"/>
    </source>
</evidence>
<dbReference type="SMART" id="SM00355">
    <property type="entry name" value="ZnF_C2H2"/>
    <property type="match status" value="14"/>
</dbReference>
<evidence type="ECO:0000256" key="8">
    <source>
        <dbReference type="PROSITE-ProRule" id="PRU00042"/>
    </source>
</evidence>
<dbReference type="Gene3D" id="3.30.160.60">
    <property type="entry name" value="Classic Zinc Finger"/>
    <property type="match status" value="9"/>
</dbReference>
<dbReference type="FunFam" id="3.30.160.60:FF:000072">
    <property type="entry name" value="zinc finger protein 143 isoform X1"/>
    <property type="match status" value="1"/>
</dbReference>
<evidence type="ECO:0000256" key="3">
    <source>
        <dbReference type="ARBA" id="ARBA00022737"/>
    </source>
</evidence>
<dbReference type="EMBL" id="KB299181">
    <property type="protein sequence ID" value="ELU08265.1"/>
    <property type="molecule type" value="Genomic_DNA"/>
</dbReference>
<dbReference type="FunFam" id="3.30.160.60:FF:000100">
    <property type="entry name" value="Zinc finger 45-like"/>
    <property type="match status" value="1"/>
</dbReference>
<dbReference type="GO" id="GO:0003700">
    <property type="term" value="F:DNA-binding transcription factor activity"/>
    <property type="evidence" value="ECO:0007669"/>
    <property type="project" value="TreeGrafter"/>
</dbReference>
<dbReference type="PANTHER" id="PTHR24390:SF159">
    <property type="entry name" value="GROWTH FACTOR INDEPENDENT 1 TRANSCRIPTIONAL REPRESSOR"/>
    <property type="match status" value="1"/>
</dbReference>
<dbReference type="GO" id="GO:0005634">
    <property type="term" value="C:nucleus"/>
    <property type="evidence" value="ECO:0007669"/>
    <property type="project" value="UniProtKB-SubCell"/>
</dbReference>
<dbReference type="FunFam" id="3.30.160.60:FF:000176">
    <property type="entry name" value="zinc finger protein 70"/>
    <property type="match status" value="1"/>
</dbReference>
<dbReference type="GO" id="GO:0008270">
    <property type="term" value="F:zinc ion binding"/>
    <property type="evidence" value="ECO:0007669"/>
    <property type="project" value="UniProtKB-KW"/>
</dbReference>
<evidence type="ECO:0000256" key="1">
    <source>
        <dbReference type="ARBA" id="ARBA00004123"/>
    </source>
</evidence>
<organism evidence="11">
    <name type="scientific">Capitella teleta</name>
    <name type="common">Polychaete worm</name>
    <dbReference type="NCBI Taxonomy" id="283909"/>
    <lineage>
        <taxon>Eukaryota</taxon>
        <taxon>Metazoa</taxon>
        <taxon>Spiralia</taxon>
        <taxon>Lophotrochozoa</taxon>
        <taxon>Annelida</taxon>
        <taxon>Polychaeta</taxon>
        <taxon>Sedentaria</taxon>
        <taxon>Scolecida</taxon>
        <taxon>Capitellidae</taxon>
        <taxon>Capitella</taxon>
    </lineage>
</organism>
<dbReference type="EnsemblMetazoa" id="CapteT189170">
    <property type="protein sequence ID" value="CapteP189170"/>
    <property type="gene ID" value="CapteG189170"/>
</dbReference>
<dbReference type="InterPro" id="IPR013087">
    <property type="entry name" value="Znf_C2H2_type"/>
</dbReference>
<dbReference type="FunFam" id="3.30.160.60:FF:001049">
    <property type="entry name" value="zinc finger protein 319"/>
    <property type="match status" value="1"/>
</dbReference>
<dbReference type="EMBL" id="AMQN01006808">
    <property type="status" value="NOT_ANNOTATED_CDS"/>
    <property type="molecule type" value="Genomic_DNA"/>
</dbReference>
<dbReference type="SUPFAM" id="SSF57667">
    <property type="entry name" value="beta-beta-alpha zinc fingers"/>
    <property type="match status" value="6"/>
</dbReference>
<evidence type="ECO:0000313" key="12">
    <source>
        <dbReference type="EnsemblMetazoa" id="CapteP189170"/>
    </source>
</evidence>
<dbReference type="GO" id="GO:0006357">
    <property type="term" value="P:regulation of transcription by RNA polymerase II"/>
    <property type="evidence" value="ECO:0007669"/>
    <property type="project" value="TreeGrafter"/>
</dbReference>
<feature type="domain" description="C2H2-type" evidence="10">
    <location>
        <begin position="387"/>
        <end position="416"/>
    </location>
</feature>
<dbReference type="InterPro" id="IPR036236">
    <property type="entry name" value="Znf_C2H2_sf"/>
</dbReference>
<evidence type="ECO:0000313" key="13">
    <source>
        <dbReference type="Proteomes" id="UP000014760"/>
    </source>
</evidence>
<feature type="domain" description="C2H2-type" evidence="10">
    <location>
        <begin position="78"/>
        <end position="107"/>
    </location>
</feature>
<keyword evidence="2" id="KW-0479">Metal-binding</keyword>
<dbReference type="FunCoup" id="R7UPY8">
    <property type="interactions" value="698"/>
</dbReference>
<feature type="domain" description="C2H2-type" evidence="10">
    <location>
        <begin position="335"/>
        <end position="353"/>
    </location>
</feature>
<feature type="compositionally biased region" description="Pro residues" evidence="9">
    <location>
        <begin position="459"/>
        <end position="469"/>
    </location>
</feature>
<protein>
    <recommendedName>
        <fullName evidence="10">C2H2-type domain-containing protein</fullName>
    </recommendedName>
</protein>
<dbReference type="Proteomes" id="UP000014760">
    <property type="component" value="Unassembled WGS sequence"/>
</dbReference>
<accession>R7UPY8</accession>
<feature type="compositionally biased region" description="Basic residues" evidence="9">
    <location>
        <begin position="470"/>
        <end position="481"/>
    </location>
</feature>
<keyword evidence="6" id="KW-0238">DNA-binding</keyword>
<evidence type="ECO:0000256" key="9">
    <source>
        <dbReference type="SAM" id="MobiDB-lite"/>
    </source>
</evidence>
<dbReference type="Pfam" id="PF00096">
    <property type="entry name" value="zf-C2H2"/>
    <property type="match status" value="6"/>
</dbReference>
<gene>
    <name evidence="11" type="ORF">CAPTEDRAFT_189170</name>
</gene>
<dbReference type="OMA" id="DEHSVVY"/>
<keyword evidence="13" id="KW-1185">Reference proteome</keyword>
<keyword evidence="4 8" id="KW-0863">Zinc-finger</keyword>
<keyword evidence="5" id="KW-0862">Zinc</keyword>
<reference evidence="13" key="1">
    <citation type="submission" date="2012-12" db="EMBL/GenBank/DDBJ databases">
        <authorList>
            <person name="Hellsten U."/>
            <person name="Grimwood J."/>
            <person name="Chapman J.A."/>
            <person name="Shapiro H."/>
            <person name="Aerts A."/>
            <person name="Otillar R.P."/>
            <person name="Terry A.Y."/>
            <person name="Boore J.L."/>
            <person name="Simakov O."/>
            <person name="Marletaz F."/>
            <person name="Cho S.-J."/>
            <person name="Edsinger-Gonzales E."/>
            <person name="Havlak P."/>
            <person name="Kuo D.-H."/>
            <person name="Larsson T."/>
            <person name="Lv J."/>
            <person name="Arendt D."/>
            <person name="Savage R."/>
            <person name="Osoegawa K."/>
            <person name="de Jong P."/>
            <person name="Lindberg D.R."/>
            <person name="Seaver E.C."/>
            <person name="Weisblat D.A."/>
            <person name="Putnam N.H."/>
            <person name="Grigoriev I.V."/>
            <person name="Rokhsar D.S."/>
        </authorList>
    </citation>
    <scope>NUCLEOTIDE SEQUENCE</scope>
    <source>
        <strain evidence="13">I ESC-2004</strain>
    </source>
</reference>
<evidence type="ECO:0000256" key="4">
    <source>
        <dbReference type="ARBA" id="ARBA00022771"/>
    </source>
</evidence>
<reference evidence="12" key="3">
    <citation type="submission" date="2015-06" db="UniProtKB">
        <authorList>
            <consortium name="EnsemblMetazoa"/>
        </authorList>
    </citation>
    <scope>IDENTIFICATION</scope>
</reference>
<name>R7UPY8_CAPTE</name>
<keyword evidence="3" id="KW-0677">Repeat</keyword>
<dbReference type="FunFam" id="3.30.160.60:FF:000125">
    <property type="entry name" value="Putative zinc finger protein 143"/>
    <property type="match status" value="1"/>
</dbReference>
<feature type="domain" description="C2H2-type" evidence="10">
    <location>
        <begin position="417"/>
        <end position="445"/>
    </location>
</feature>
<feature type="domain" description="C2H2-type" evidence="10">
    <location>
        <begin position="1"/>
        <end position="21"/>
    </location>
</feature>
<proteinExistence type="predicted"/>
<sequence length="481" mass="56188">MRFKTKQHLRQHALRHTGEKPFACPYCSHRCNRKGNLDAHNQKCPFRCYICHQRFSSHADVKQHLKMHSDDPRFWRTYACQWSGCAKAFSNLSHYKRHILTHTGQKPFSCRICQAAFALKGNLVFVCYVCKIHLQEQQLMRQHLATHFTDPVHWKPFGCDWPHCKKGFDSKANLTRHQLIHTKERPYQCMACGKRFNQRANLSTHFKRVHVLRCYICREPFSEMKELRDHLKLHTDEPRLWKPYCCPVAQCERAFTCPKDLSRHSRVPARPSTFVCQFCKLVLPDRALMLEHLQKTHDPSALRPYGCAWPQCSKAFHSHSELQRHTRVHTKQRPFQCGYCGRGFSQKSNMVLHIDQVCYICKLNIPSRSQMAQHLETHEGADTSKLFGCPWGDCDKAFKSRWDIQRHYSVHTQTKTFVCGMCGARFSRKYSLLRHTQKQHSDIEINVGATQPQISVGPSQPPPPPPPPPPHHHHHNPHVVK</sequence>
<feature type="domain" description="C2H2-type" evidence="10">
    <location>
        <begin position="212"/>
        <end position="239"/>
    </location>
</feature>
<feature type="domain" description="C2H2-type" evidence="10">
    <location>
        <begin position="46"/>
        <end position="73"/>
    </location>
</feature>
<evidence type="ECO:0000256" key="7">
    <source>
        <dbReference type="ARBA" id="ARBA00023242"/>
    </source>
</evidence>
<feature type="domain" description="C2H2-type" evidence="10">
    <location>
        <begin position="157"/>
        <end position="186"/>
    </location>
</feature>
<feature type="domain" description="C2H2-type" evidence="10">
    <location>
        <begin position="244"/>
        <end position="273"/>
    </location>
</feature>
<dbReference type="AlphaFoldDB" id="R7UPY8"/>
<dbReference type="OrthoDB" id="6077919at2759"/>
<dbReference type="GO" id="GO:0000978">
    <property type="term" value="F:RNA polymerase II cis-regulatory region sequence-specific DNA binding"/>
    <property type="evidence" value="ECO:0007669"/>
    <property type="project" value="TreeGrafter"/>
</dbReference>
<feature type="region of interest" description="Disordered" evidence="9">
    <location>
        <begin position="452"/>
        <end position="481"/>
    </location>
</feature>
<dbReference type="PROSITE" id="PS00028">
    <property type="entry name" value="ZINC_FINGER_C2H2_1"/>
    <property type="match status" value="9"/>
</dbReference>
<reference evidence="11 13" key="2">
    <citation type="journal article" date="2013" name="Nature">
        <title>Insights into bilaterian evolution from three spiralian genomes.</title>
        <authorList>
            <person name="Simakov O."/>
            <person name="Marletaz F."/>
            <person name="Cho S.J."/>
            <person name="Edsinger-Gonzales E."/>
            <person name="Havlak P."/>
            <person name="Hellsten U."/>
            <person name="Kuo D.H."/>
            <person name="Larsson T."/>
            <person name="Lv J."/>
            <person name="Arendt D."/>
            <person name="Savage R."/>
            <person name="Osoegawa K."/>
            <person name="de Jong P."/>
            <person name="Grimwood J."/>
            <person name="Chapman J.A."/>
            <person name="Shapiro H."/>
            <person name="Aerts A."/>
            <person name="Otillar R.P."/>
            <person name="Terry A.Y."/>
            <person name="Boore J.L."/>
            <person name="Grigoriev I.V."/>
            <person name="Lindberg D.R."/>
            <person name="Seaver E.C."/>
            <person name="Weisblat D.A."/>
            <person name="Putnam N.H."/>
            <person name="Rokhsar D.S."/>
        </authorList>
    </citation>
    <scope>NUCLEOTIDE SEQUENCE</scope>
    <source>
        <strain evidence="11 13">I ESC-2004</strain>
    </source>
</reference>
<evidence type="ECO:0000259" key="10">
    <source>
        <dbReference type="PROSITE" id="PS50157"/>
    </source>
</evidence>